<keyword evidence="2" id="KW-1185">Reference proteome</keyword>
<name>A0A137NPE8_CONC2</name>
<evidence type="ECO:0000313" key="2">
    <source>
        <dbReference type="Proteomes" id="UP000070444"/>
    </source>
</evidence>
<dbReference type="Proteomes" id="UP000070444">
    <property type="component" value="Unassembled WGS sequence"/>
</dbReference>
<sequence>MKLQLLTCVLISSISSNPIRSSNKQNFVVHRHLYSDDSIRNFESSDQYNSRSYKVSQLGEEDSLEEQNLEYENSLTNLFTQIEELNSLLEEGGDNFDIWGSLKSVVLIFIMELKK</sequence>
<accession>A0A137NPE8</accession>
<reference evidence="1 2" key="1">
    <citation type="journal article" date="2015" name="Genome Biol. Evol.">
        <title>Phylogenomic analyses indicate that early fungi evolved digesting cell walls of algal ancestors of land plants.</title>
        <authorList>
            <person name="Chang Y."/>
            <person name="Wang S."/>
            <person name="Sekimoto S."/>
            <person name="Aerts A.L."/>
            <person name="Choi C."/>
            <person name="Clum A."/>
            <person name="LaButti K.M."/>
            <person name="Lindquist E.A."/>
            <person name="Yee Ngan C."/>
            <person name="Ohm R.A."/>
            <person name="Salamov A.A."/>
            <person name="Grigoriev I.V."/>
            <person name="Spatafora J.W."/>
            <person name="Berbee M.L."/>
        </authorList>
    </citation>
    <scope>NUCLEOTIDE SEQUENCE [LARGE SCALE GENOMIC DNA]</scope>
    <source>
        <strain evidence="1 2">NRRL 28638</strain>
    </source>
</reference>
<dbReference type="AlphaFoldDB" id="A0A137NPE8"/>
<proteinExistence type="predicted"/>
<evidence type="ECO:0000313" key="1">
    <source>
        <dbReference type="EMBL" id="KXN64620.1"/>
    </source>
</evidence>
<protein>
    <submittedName>
        <fullName evidence="1">Uncharacterized protein</fullName>
    </submittedName>
</protein>
<gene>
    <name evidence="1" type="ORF">CONCODRAFT_14208</name>
</gene>
<organism evidence="1 2">
    <name type="scientific">Conidiobolus coronatus (strain ATCC 28846 / CBS 209.66 / NRRL 28638)</name>
    <name type="common">Delacroixia coronata</name>
    <dbReference type="NCBI Taxonomy" id="796925"/>
    <lineage>
        <taxon>Eukaryota</taxon>
        <taxon>Fungi</taxon>
        <taxon>Fungi incertae sedis</taxon>
        <taxon>Zoopagomycota</taxon>
        <taxon>Entomophthoromycotina</taxon>
        <taxon>Entomophthoromycetes</taxon>
        <taxon>Entomophthorales</taxon>
        <taxon>Ancylistaceae</taxon>
        <taxon>Conidiobolus</taxon>
    </lineage>
</organism>
<dbReference type="EMBL" id="KQ965352">
    <property type="protein sequence ID" value="KXN64620.1"/>
    <property type="molecule type" value="Genomic_DNA"/>
</dbReference>